<dbReference type="EMBL" id="BMER01000003">
    <property type="protein sequence ID" value="GGG95066.1"/>
    <property type="molecule type" value="Genomic_DNA"/>
</dbReference>
<name>A0A917HX12_9SPHI</name>
<evidence type="ECO:0000256" key="4">
    <source>
        <dbReference type="SAM" id="Phobius"/>
    </source>
</evidence>
<dbReference type="PANTHER" id="PTHR43630">
    <property type="entry name" value="POLY-BETA-1,6-N-ACETYL-D-GLUCOSAMINE SYNTHASE"/>
    <property type="match status" value="1"/>
</dbReference>
<dbReference type="Proteomes" id="UP000660862">
    <property type="component" value="Unassembled WGS sequence"/>
</dbReference>
<dbReference type="GO" id="GO:0016757">
    <property type="term" value="F:glycosyltransferase activity"/>
    <property type="evidence" value="ECO:0007669"/>
    <property type="project" value="UniProtKB-KW"/>
</dbReference>
<dbReference type="RefSeq" id="WP_188507151.1">
    <property type="nucleotide sequence ID" value="NZ_BMER01000003.1"/>
</dbReference>
<reference evidence="6" key="2">
    <citation type="submission" date="2020-09" db="EMBL/GenBank/DDBJ databases">
        <authorList>
            <person name="Sun Q."/>
            <person name="Zhou Y."/>
        </authorList>
    </citation>
    <scope>NUCLEOTIDE SEQUENCE</scope>
    <source>
        <strain evidence="6">CGMCC 1.12195</strain>
    </source>
</reference>
<accession>A0A917HX12</accession>
<evidence type="ECO:0000256" key="2">
    <source>
        <dbReference type="ARBA" id="ARBA00022676"/>
    </source>
</evidence>
<feature type="transmembrane region" description="Helical" evidence="4">
    <location>
        <begin position="12"/>
        <end position="34"/>
    </location>
</feature>
<organism evidence="6 7">
    <name type="scientific">Parapedobacter pyrenivorans</name>
    <dbReference type="NCBI Taxonomy" id="1305674"/>
    <lineage>
        <taxon>Bacteria</taxon>
        <taxon>Pseudomonadati</taxon>
        <taxon>Bacteroidota</taxon>
        <taxon>Sphingobacteriia</taxon>
        <taxon>Sphingobacteriales</taxon>
        <taxon>Sphingobacteriaceae</taxon>
        <taxon>Parapedobacter</taxon>
    </lineage>
</organism>
<keyword evidence="2" id="KW-0328">Glycosyltransferase</keyword>
<dbReference type="InterPro" id="IPR029044">
    <property type="entry name" value="Nucleotide-diphossugar_trans"/>
</dbReference>
<protein>
    <submittedName>
        <fullName evidence="6">Glycosyl transferase family 2</fullName>
    </submittedName>
</protein>
<evidence type="ECO:0000256" key="1">
    <source>
        <dbReference type="ARBA" id="ARBA00006739"/>
    </source>
</evidence>
<evidence type="ECO:0000256" key="3">
    <source>
        <dbReference type="ARBA" id="ARBA00022679"/>
    </source>
</evidence>
<evidence type="ECO:0000313" key="7">
    <source>
        <dbReference type="Proteomes" id="UP000660862"/>
    </source>
</evidence>
<proteinExistence type="inferred from homology"/>
<dbReference type="Gene3D" id="3.90.550.10">
    <property type="entry name" value="Spore Coat Polysaccharide Biosynthesis Protein SpsA, Chain A"/>
    <property type="match status" value="1"/>
</dbReference>
<dbReference type="SUPFAM" id="SSF53448">
    <property type="entry name" value="Nucleotide-diphospho-sugar transferases"/>
    <property type="match status" value="1"/>
</dbReference>
<gene>
    <name evidence="6" type="ORF">GCM10007415_32810</name>
</gene>
<sequence>MELFNQITGNAFILLVGACGLLLVIQLYFLLVVYSRLAFYKNAPKQEKNATPPLSVIICARNEEENLRHKLPKILTQDYPQFEVILVNDFSEDDTKWLLTDLRAQYNHLKVVEIAEHVRLKHGKKFAVTLGIKGAQYEHLVFTDADCIPQSDQWLRHMANSFSGGEEIVLGYSPYNKKPGLLNALIRFETFHTAMSYLSYALRGKAYMGVGRNLGYTKSLFFRGKGFAAHMHIPSGDDDLFVNQNASPHNTVICIHPEAQVWSEPKTTFSAYSRQKTRHAGASKAYKASHRRMLATQLTSAFLFYIVAIPTVIIYPQYWYVILGIYLFRLLAQLIVYFPIMKKLQVRGLIWWLPFLDACYYNYICINGFFALFRKEVKWK</sequence>
<evidence type="ECO:0000259" key="5">
    <source>
        <dbReference type="Pfam" id="PF00535"/>
    </source>
</evidence>
<dbReference type="PANTHER" id="PTHR43630:SF1">
    <property type="entry name" value="POLY-BETA-1,6-N-ACETYL-D-GLUCOSAMINE SYNTHASE"/>
    <property type="match status" value="1"/>
</dbReference>
<feature type="domain" description="Glycosyltransferase 2-like" evidence="5">
    <location>
        <begin position="55"/>
        <end position="219"/>
    </location>
</feature>
<feature type="transmembrane region" description="Helical" evidence="4">
    <location>
        <begin position="319"/>
        <end position="338"/>
    </location>
</feature>
<evidence type="ECO:0000313" key="6">
    <source>
        <dbReference type="EMBL" id="GGG95066.1"/>
    </source>
</evidence>
<keyword evidence="7" id="KW-1185">Reference proteome</keyword>
<dbReference type="Pfam" id="PF00535">
    <property type="entry name" value="Glycos_transf_2"/>
    <property type="match status" value="1"/>
</dbReference>
<comment type="caution">
    <text evidence="6">The sequence shown here is derived from an EMBL/GenBank/DDBJ whole genome shotgun (WGS) entry which is preliminary data.</text>
</comment>
<keyword evidence="3 6" id="KW-0808">Transferase</keyword>
<dbReference type="AlphaFoldDB" id="A0A917HX12"/>
<comment type="similarity">
    <text evidence="1">Belongs to the glycosyltransferase 2 family.</text>
</comment>
<keyword evidence="4" id="KW-0472">Membrane</keyword>
<keyword evidence="4" id="KW-0812">Transmembrane</keyword>
<reference evidence="6" key="1">
    <citation type="journal article" date="2014" name="Int. J. Syst. Evol. Microbiol.">
        <title>Complete genome sequence of Corynebacterium casei LMG S-19264T (=DSM 44701T), isolated from a smear-ripened cheese.</title>
        <authorList>
            <consortium name="US DOE Joint Genome Institute (JGI-PGF)"/>
            <person name="Walter F."/>
            <person name="Albersmeier A."/>
            <person name="Kalinowski J."/>
            <person name="Ruckert C."/>
        </authorList>
    </citation>
    <scope>NUCLEOTIDE SEQUENCE</scope>
    <source>
        <strain evidence="6">CGMCC 1.12195</strain>
    </source>
</reference>
<feature type="transmembrane region" description="Helical" evidence="4">
    <location>
        <begin position="294"/>
        <end position="313"/>
    </location>
</feature>
<keyword evidence="4" id="KW-1133">Transmembrane helix</keyword>
<feature type="transmembrane region" description="Helical" evidence="4">
    <location>
        <begin position="350"/>
        <end position="373"/>
    </location>
</feature>
<dbReference type="InterPro" id="IPR001173">
    <property type="entry name" value="Glyco_trans_2-like"/>
</dbReference>